<accession>A0ABW3BX85</accession>
<sequence length="204" mass="22889">MSIIKFLKSKVFFKQILIAIGAIVILSFIMLTWLNISTHHGDFETVPELKGKSVNVAEIELDENNLIMQVQDSANYNPDYPKYSVIDQDPKAGAKVKEGRKIYITVNPSGYRKINVPDLRERTFRQAKPTLEALGFKVGKVSYIDNIAKDLVLKMTFKGEELQPGDKLPKTSAIDFVLGNGNRPGEETSDEEPMTEELIGEDLN</sequence>
<evidence type="ECO:0000313" key="4">
    <source>
        <dbReference type="EMBL" id="MFD0837233.1"/>
    </source>
</evidence>
<gene>
    <name evidence="4" type="ORF">ACFQ0I_15750</name>
</gene>
<organism evidence="4 5">
    <name type="scientific">Mariniflexile aquimaris</name>
    <dbReference type="NCBI Taxonomy" id="881009"/>
    <lineage>
        <taxon>Bacteria</taxon>
        <taxon>Pseudomonadati</taxon>
        <taxon>Bacteroidota</taxon>
        <taxon>Flavobacteriia</taxon>
        <taxon>Flavobacteriales</taxon>
        <taxon>Flavobacteriaceae</taxon>
        <taxon>Mariniflexile</taxon>
    </lineage>
</organism>
<evidence type="ECO:0000259" key="3">
    <source>
        <dbReference type="PROSITE" id="PS51178"/>
    </source>
</evidence>
<evidence type="ECO:0000256" key="2">
    <source>
        <dbReference type="SAM" id="Phobius"/>
    </source>
</evidence>
<feature type="domain" description="PASTA" evidence="3">
    <location>
        <begin position="110"/>
        <end position="180"/>
    </location>
</feature>
<dbReference type="EMBL" id="JBHTIB010000020">
    <property type="protein sequence ID" value="MFD0837233.1"/>
    <property type="molecule type" value="Genomic_DNA"/>
</dbReference>
<dbReference type="PROSITE" id="PS51178">
    <property type="entry name" value="PASTA"/>
    <property type="match status" value="2"/>
</dbReference>
<feature type="transmembrane region" description="Helical" evidence="2">
    <location>
        <begin position="12"/>
        <end position="34"/>
    </location>
</feature>
<dbReference type="SMART" id="SM00740">
    <property type="entry name" value="PASTA"/>
    <property type="match status" value="2"/>
</dbReference>
<feature type="compositionally biased region" description="Acidic residues" evidence="1">
    <location>
        <begin position="187"/>
        <end position="204"/>
    </location>
</feature>
<protein>
    <submittedName>
        <fullName evidence="4">PASTA domain-containing protein</fullName>
    </submittedName>
</protein>
<feature type="domain" description="PASTA" evidence="3">
    <location>
        <begin position="42"/>
        <end position="108"/>
    </location>
</feature>
<dbReference type="RefSeq" id="WP_379943918.1">
    <property type="nucleotide sequence ID" value="NZ_JBHTIB010000020.1"/>
</dbReference>
<keyword evidence="5" id="KW-1185">Reference proteome</keyword>
<proteinExistence type="predicted"/>
<evidence type="ECO:0000256" key="1">
    <source>
        <dbReference type="SAM" id="MobiDB-lite"/>
    </source>
</evidence>
<dbReference type="InterPro" id="IPR005543">
    <property type="entry name" value="PASTA_dom"/>
</dbReference>
<dbReference type="Pfam" id="PF03793">
    <property type="entry name" value="PASTA"/>
    <property type="match status" value="2"/>
</dbReference>
<keyword evidence="2" id="KW-1133">Transmembrane helix</keyword>
<feature type="region of interest" description="Disordered" evidence="1">
    <location>
        <begin position="176"/>
        <end position="204"/>
    </location>
</feature>
<name>A0ABW3BX85_9FLAO</name>
<reference evidence="5" key="1">
    <citation type="journal article" date="2019" name="Int. J. Syst. Evol. Microbiol.">
        <title>The Global Catalogue of Microorganisms (GCM) 10K type strain sequencing project: providing services to taxonomists for standard genome sequencing and annotation.</title>
        <authorList>
            <consortium name="The Broad Institute Genomics Platform"/>
            <consortium name="The Broad Institute Genome Sequencing Center for Infectious Disease"/>
            <person name="Wu L."/>
            <person name="Ma J."/>
        </authorList>
    </citation>
    <scope>NUCLEOTIDE SEQUENCE [LARGE SCALE GENOMIC DNA]</scope>
    <source>
        <strain evidence="5">CCUG 60529</strain>
    </source>
</reference>
<keyword evidence="2" id="KW-0472">Membrane</keyword>
<dbReference type="Gene3D" id="3.30.10.20">
    <property type="match status" value="2"/>
</dbReference>
<dbReference type="Proteomes" id="UP001597011">
    <property type="component" value="Unassembled WGS sequence"/>
</dbReference>
<keyword evidence="2" id="KW-0812">Transmembrane</keyword>
<evidence type="ECO:0000313" key="5">
    <source>
        <dbReference type="Proteomes" id="UP001597011"/>
    </source>
</evidence>
<dbReference type="CDD" id="cd06577">
    <property type="entry name" value="PASTA_pknB"/>
    <property type="match status" value="2"/>
</dbReference>
<comment type="caution">
    <text evidence="4">The sequence shown here is derived from an EMBL/GenBank/DDBJ whole genome shotgun (WGS) entry which is preliminary data.</text>
</comment>